<dbReference type="RefSeq" id="WP_428837029.1">
    <property type="nucleotide sequence ID" value="NZ_BAAASD010000031.1"/>
</dbReference>
<accession>A0ABN3GVA8</accession>
<proteinExistence type="predicted"/>
<dbReference type="Proteomes" id="UP001500253">
    <property type="component" value="Unassembled WGS sequence"/>
</dbReference>
<protein>
    <submittedName>
        <fullName evidence="2">Uncharacterized protein</fullName>
    </submittedName>
</protein>
<evidence type="ECO:0000256" key="1">
    <source>
        <dbReference type="SAM" id="MobiDB-lite"/>
    </source>
</evidence>
<sequence length="60" mass="5980">MNTGPVARSAGCALEDDGPAVESGAGPDVDDMVGVGGHALVVLDENEGCPGVDEVVDERE</sequence>
<evidence type="ECO:0000313" key="3">
    <source>
        <dbReference type="Proteomes" id="UP001500253"/>
    </source>
</evidence>
<gene>
    <name evidence="2" type="ORF">GCM10010246_58910</name>
</gene>
<evidence type="ECO:0000313" key="2">
    <source>
        <dbReference type="EMBL" id="GAA2360652.1"/>
    </source>
</evidence>
<name>A0ABN3GVA8_9ACTN</name>
<keyword evidence="3" id="KW-1185">Reference proteome</keyword>
<feature type="region of interest" description="Disordered" evidence="1">
    <location>
        <begin position="1"/>
        <end position="32"/>
    </location>
</feature>
<dbReference type="EMBL" id="BAAASD010000031">
    <property type="protein sequence ID" value="GAA2360652.1"/>
    <property type="molecule type" value="Genomic_DNA"/>
</dbReference>
<comment type="caution">
    <text evidence="2">The sequence shown here is derived from an EMBL/GenBank/DDBJ whole genome shotgun (WGS) entry which is preliminary data.</text>
</comment>
<organism evidence="2 3">
    <name type="scientific">Streptomyces cuspidosporus</name>
    <dbReference type="NCBI Taxonomy" id="66882"/>
    <lineage>
        <taxon>Bacteria</taxon>
        <taxon>Bacillati</taxon>
        <taxon>Actinomycetota</taxon>
        <taxon>Actinomycetes</taxon>
        <taxon>Kitasatosporales</taxon>
        <taxon>Streptomycetaceae</taxon>
        <taxon>Streptomyces</taxon>
    </lineage>
</organism>
<reference evidence="2 3" key="1">
    <citation type="journal article" date="2019" name="Int. J. Syst. Evol. Microbiol.">
        <title>The Global Catalogue of Microorganisms (GCM) 10K type strain sequencing project: providing services to taxonomists for standard genome sequencing and annotation.</title>
        <authorList>
            <consortium name="The Broad Institute Genomics Platform"/>
            <consortium name="The Broad Institute Genome Sequencing Center for Infectious Disease"/>
            <person name="Wu L."/>
            <person name="Ma J."/>
        </authorList>
    </citation>
    <scope>NUCLEOTIDE SEQUENCE [LARGE SCALE GENOMIC DNA]</scope>
    <source>
        <strain evidence="2 3">JCM 4316</strain>
    </source>
</reference>